<dbReference type="Proteomes" id="UP001176021">
    <property type="component" value="Unassembled WGS sequence"/>
</dbReference>
<keyword evidence="3" id="KW-1185">Reference proteome</keyword>
<name>A0ABT8QPS8_9FIRM</name>
<dbReference type="Pfam" id="PF08821">
    <property type="entry name" value="CGGC"/>
    <property type="match status" value="1"/>
</dbReference>
<dbReference type="RefSeq" id="WP_302048762.1">
    <property type="nucleotide sequence ID" value="NZ_JAMJEV010000008.1"/>
</dbReference>
<evidence type="ECO:0000313" key="2">
    <source>
        <dbReference type="EMBL" id="MDO0823358.1"/>
    </source>
</evidence>
<evidence type="ECO:0000313" key="3">
    <source>
        <dbReference type="Proteomes" id="UP001176021"/>
    </source>
</evidence>
<dbReference type="InterPro" id="IPR014925">
    <property type="entry name" value="CGGC_dom"/>
</dbReference>
<comment type="caution">
    <text evidence="2">The sequence shown here is derived from an EMBL/GenBank/DDBJ whole genome shotgun (WGS) entry which is preliminary data.</text>
</comment>
<organism evidence="2 3">
    <name type="scientific">Desulfosporosinus nitroreducens</name>
    <dbReference type="NCBI Taxonomy" id="2018668"/>
    <lineage>
        <taxon>Bacteria</taxon>
        <taxon>Bacillati</taxon>
        <taxon>Bacillota</taxon>
        <taxon>Clostridia</taxon>
        <taxon>Eubacteriales</taxon>
        <taxon>Desulfitobacteriaceae</taxon>
        <taxon>Desulfosporosinus</taxon>
    </lineage>
</organism>
<dbReference type="SMART" id="SM01078">
    <property type="entry name" value="CGGC"/>
    <property type="match status" value="1"/>
</dbReference>
<protein>
    <submittedName>
        <fullName evidence="2">CGGC domain-containing protein</fullName>
    </submittedName>
</protein>
<sequence>MEGSLMPKVGIIRCQQTEDLCPGNTDFKVANEGKLGFAEVGPVEVIGFVSCGGCPGKRVVARAKLMIERGAEIITFASYMSKGNPIGFPCPHFESIKAAVEKKVGPEVPLITWTH</sequence>
<feature type="domain" description="CGGC" evidence="1">
    <location>
        <begin position="8"/>
        <end position="115"/>
    </location>
</feature>
<reference evidence="2" key="1">
    <citation type="submission" date="2022-05" db="EMBL/GenBank/DDBJ databases">
        <title>Expanded diversity of anoxic marine methylotrophy in a Black Sea sulfate reducing microorganism.</title>
        <authorList>
            <person name="Fischer P.Q."/>
            <person name="Stams A.J.M."/>
            <person name="Villanueva L."/>
            <person name="Sousa D.Z."/>
        </authorList>
    </citation>
    <scope>NUCLEOTIDE SEQUENCE</scope>
    <source>
        <strain evidence="2">P130</strain>
    </source>
</reference>
<gene>
    <name evidence="2" type="ORF">M8H41_10890</name>
</gene>
<dbReference type="EMBL" id="JAMJEV010000008">
    <property type="protein sequence ID" value="MDO0823358.1"/>
    <property type="molecule type" value="Genomic_DNA"/>
</dbReference>
<evidence type="ECO:0000259" key="1">
    <source>
        <dbReference type="SMART" id="SM01078"/>
    </source>
</evidence>
<proteinExistence type="predicted"/>
<accession>A0ABT8QPS8</accession>